<proteinExistence type="predicted"/>
<evidence type="ECO:0000313" key="1">
    <source>
        <dbReference type="EMBL" id="GID64050.1"/>
    </source>
</evidence>
<keyword evidence="2" id="KW-1185">Reference proteome</keyword>
<accession>A0A919IDG6</accession>
<dbReference type="AlphaFoldDB" id="A0A919IDG6"/>
<dbReference type="EMBL" id="BOMH01000014">
    <property type="protein sequence ID" value="GID64050.1"/>
    <property type="molecule type" value="Genomic_DNA"/>
</dbReference>
<dbReference type="RefSeq" id="WP_203739504.1">
    <property type="nucleotide sequence ID" value="NZ_BAAAUC010000015.1"/>
</dbReference>
<comment type="caution">
    <text evidence="1">The sequence shown here is derived from an EMBL/GenBank/DDBJ whole genome shotgun (WGS) entry which is preliminary data.</text>
</comment>
<reference evidence="1" key="1">
    <citation type="submission" date="2021-01" db="EMBL/GenBank/DDBJ databases">
        <title>Whole genome shotgun sequence of Actinoplanes cyaneus NBRC 14990.</title>
        <authorList>
            <person name="Komaki H."/>
            <person name="Tamura T."/>
        </authorList>
    </citation>
    <scope>NUCLEOTIDE SEQUENCE</scope>
    <source>
        <strain evidence="1">NBRC 14990</strain>
    </source>
</reference>
<name>A0A919IDG6_9ACTN</name>
<gene>
    <name evidence="1" type="ORF">Acy02nite_19310</name>
</gene>
<sequence length="202" mass="20744">MTLLTRGLAALIVLGICLVSAFLIVGDEGEGPTAADRRLATRAGDPRPLTVTEVFPADLAGFGVRSTSDQADCTVAVTGDLRSAISAYGCSQAIRAALSATDSGHQLTAGVLNLADSQSAAAVGEQVGRLVESDDGSFTGMGGEQIPPGTPVGWRAHGHYLLYCVITGPDGEPVPSGDPALPRLTSALLDSYLTEQVLDHRT</sequence>
<organism evidence="1 2">
    <name type="scientific">Actinoplanes cyaneus</name>
    <dbReference type="NCBI Taxonomy" id="52696"/>
    <lineage>
        <taxon>Bacteria</taxon>
        <taxon>Bacillati</taxon>
        <taxon>Actinomycetota</taxon>
        <taxon>Actinomycetes</taxon>
        <taxon>Micromonosporales</taxon>
        <taxon>Micromonosporaceae</taxon>
        <taxon>Actinoplanes</taxon>
    </lineage>
</organism>
<protein>
    <submittedName>
        <fullName evidence="1">Uncharacterized protein</fullName>
    </submittedName>
</protein>
<evidence type="ECO:0000313" key="2">
    <source>
        <dbReference type="Proteomes" id="UP000619479"/>
    </source>
</evidence>
<dbReference type="Proteomes" id="UP000619479">
    <property type="component" value="Unassembled WGS sequence"/>
</dbReference>